<feature type="transmembrane region" description="Helical" evidence="2">
    <location>
        <begin position="86"/>
        <end position="111"/>
    </location>
</feature>
<dbReference type="AlphaFoldDB" id="A0A842HF23"/>
<dbReference type="SUPFAM" id="SSF160544">
    <property type="entry name" value="EscU C-terminal domain-like"/>
    <property type="match status" value="1"/>
</dbReference>
<evidence type="ECO:0000256" key="1">
    <source>
        <dbReference type="ARBA" id="ARBA00010690"/>
    </source>
</evidence>
<accession>A0A842HF23</accession>
<protein>
    <submittedName>
        <fullName evidence="3">Flagellar biosynthesis protein FlhB</fullName>
    </submittedName>
</protein>
<dbReference type="RefSeq" id="WP_185675987.1">
    <property type="nucleotide sequence ID" value="NZ_JACHVB010000035.1"/>
</dbReference>
<keyword evidence="2" id="KW-0812">Transmembrane</keyword>
<feature type="transmembrane region" description="Helical" evidence="2">
    <location>
        <begin position="34"/>
        <end position="50"/>
    </location>
</feature>
<dbReference type="Pfam" id="PF01312">
    <property type="entry name" value="Bac_export_2"/>
    <property type="match status" value="1"/>
</dbReference>
<evidence type="ECO:0000256" key="2">
    <source>
        <dbReference type="SAM" id="Phobius"/>
    </source>
</evidence>
<reference evidence="3 4" key="1">
    <citation type="submission" date="2020-07" db="EMBL/GenBank/DDBJ databases">
        <authorList>
            <person name="Feng X."/>
        </authorList>
    </citation>
    <scope>NUCLEOTIDE SEQUENCE [LARGE SCALE GENOMIC DNA]</scope>
    <source>
        <strain evidence="3 4">JCM31066</strain>
    </source>
</reference>
<name>A0A842HF23_9BACT</name>
<dbReference type="GO" id="GO:0005886">
    <property type="term" value="C:plasma membrane"/>
    <property type="evidence" value="ECO:0007669"/>
    <property type="project" value="TreeGrafter"/>
</dbReference>
<evidence type="ECO:0000313" key="4">
    <source>
        <dbReference type="Proteomes" id="UP000546464"/>
    </source>
</evidence>
<dbReference type="InterPro" id="IPR006135">
    <property type="entry name" value="T3SS_substrate_exporter"/>
</dbReference>
<dbReference type="PANTHER" id="PTHR30531:SF12">
    <property type="entry name" value="FLAGELLAR BIOSYNTHETIC PROTEIN FLHB"/>
    <property type="match status" value="1"/>
</dbReference>
<proteinExistence type="inferred from homology"/>
<feature type="transmembrane region" description="Helical" evidence="2">
    <location>
        <begin position="185"/>
        <end position="212"/>
    </location>
</feature>
<dbReference type="PANTHER" id="PTHR30531">
    <property type="entry name" value="FLAGELLAR BIOSYNTHETIC PROTEIN FLHB"/>
    <property type="match status" value="1"/>
</dbReference>
<keyword evidence="2" id="KW-1133">Transmembrane helix</keyword>
<dbReference type="Gene3D" id="6.10.250.2080">
    <property type="match status" value="1"/>
</dbReference>
<dbReference type="Proteomes" id="UP000546464">
    <property type="component" value="Unassembled WGS sequence"/>
</dbReference>
<keyword evidence="3" id="KW-0966">Cell projection</keyword>
<comment type="caution">
    <text evidence="3">The sequence shown here is derived from an EMBL/GenBank/DDBJ whole genome shotgun (WGS) entry which is preliminary data.</text>
</comment>
<organism evidence="3 4">
    <name type="scientific">Ruficoccus amylovorans</name>
    <dbReference type="NCBI Taxonomy" id="1804625"/>
    <lineage>
        <taxon>Bacteria</taxon>
        <taxon>Pseudomonadati</taxon>
        <taxon>Verrucomicrobiota</taxon>
        <taxon>Opitutia</taxon>
        <taxon>Puniceicoccales</taxon>
        <taxon>Cerasicoccaceae</taxon>
        <taxon>Ruficoccus</taxon>
    </lineage>
</organism>
<feature type="transmembrane region" description="Helical" evidence="2">
    <location>
        <begin position="143"/>
        <end position="165"/>
    </location>
</feature>
<keyword evidence="2" id="KW-0472">Membrane</keyword>
<dbReference type="PRINTS" id="PR00950">
    <property type="entry name" value="TYPE3IMSPROT"/>
</dbReference>
<gene>
    <name evidence="3" type="ORF">H5P28_12210</name>
</gene>
<dbReference type="InterPro" id="IPR029025">
    <property type="entry name" value="T3SS_substrate_exporter_C"/>
</dbReference>
<keyword evidence="3" id="KW-0969">Cilium</keyword>
<dbReference type="GO" id="GO:0009306">
    <property type="term" value="P:protein secretion"/>
    <property type="evidence" value="ECO:0007669"/>
    <property type="project" value="InterPro"/>
</dbReference>
<comment type="similarity">
    <text evidence="1">Belongs to the type III secretion exporter family.</text>
</comment>
<keyword evidence="4" id="KW-1185">Reference proteome</keyword>
<keyword evidence="3" id="KW-0282">Flagellum</keyword>
<evidence type="ECO:0000313" key="3">
    <source>
        <dbReference type="EMBL" id="MBC2595022.1"/>
    </source>
</evidence>
<sequence>MAGDEDKSSKTEEPTYKRLRDAHEKGNFARAEEIGVVLGLAAAFAVLVLYGKDAAISIRRMAVWMFSHCGEIEITPSLVVDQAWAGLGYMGGLLAPLLGAALVAALLAGGLQSGFRPTPKAFGVKFEKLHPVNGLKQKYSGQALANFAFNLLKLFVVAGVVYEGFERLSHDPIFFTVVEPERIPQFMLSSTLTMLAFLIFGLGAIGGLHFLFQKHRTRQSLRMSKQEIKDEHRQQEGDPHMKQMRRQMARRFAQRQMMTEVPGADVVIVNPTHYAVALRYDRQRHAAPIVLAKGMNLVAGRIREIAGQHAVPIIENKPVARALFKVGEPGREIPPALYQAVAEILSLVYRLKRRGLVRGRMENV</sequence>
<dbReference type="EMBL" id="JACHVB010000035">
    <property type="protein sequence ID" value="MBC2595022.1"/>
    <property type="molecule type" value="Genomic_DNA"/>
</dbReference>
<dbReference type="Gene3D" id="3.40.1690.10">
    <property type="entry name" value="secretion proteins EscU"/>
    <property type="match status" value="1"/>
</dbReference>